<dbReference type="Proteomes" id="UP000740605">
    <property type="component" value="Unassembled WGS sequence"/>
</dbReference>
<comment type="caution">
    <text evidence="1">The sequence shown here is derived from an EMBL/GenBank/DDBJ whole genome shotgun (WGS) entry which is preliminary data.</text>
</comment>
<reference evidence="1 2" key="1">
    <citation type="submission" date="2021-03" db="EMBL/GenBank/DDBJ databases">
        <title>Microbacterium pauli sp. nov., isolated from microfiltered milk.</title>
        <authorList>
            <person name="Bellassi P."/>
            <person name="Fontana A."/>
            <person name="Callegari M.L."/>
            <person name="Lorenzo M."/>
            <person name="Cappa F."/>
        </authorList>
    </citation>
    <scope>NUCLEOTIDE SEQUENCE [LARGE SCALE GENOMIC DNA]</scope>
    <source>
        <strain evidence="1 2">DSM 18909</strain>
    </source>
</reference>
<name>A0ABS5XW06_9MICO</name>
<keyword evidence="2" id="KW-1185">Reference proteome</keyword>
<proteinExistence type="predicted"/>
<dbReference type="RefSeq" id="WP_215487947.1">
    <property type="nucleotide sequence ID" value="NZ_BAAAPJ010000008.1"/>
</dbReference>
<dbReference type="EMBL" id="JAFLHG010000010">
    <property type="protein sequence ID" value="MBT8798720.1"/>
    <property type="molecule type" value="Genomic_DNA"/>
</dbReference>
<sequence>MSALRHEKDLRPAAAVAALLDATGERVTSVIPSGYEAYLRVLNPIELRDGSAVSWTNIVTQSGVRPRAWMQWPELEAVEGVVLPDGGVQPDMGSPAVSLAKQLIEALRPGQGLHYFASWAGYAGEISEPYLPFPPYQREMVLYSGPLIDDDQSPLVPNTATGRVPMYWWSRDLRWLVGHDIYARSLIVGCTRTAARRILESEQLDAYPVRSSDSILNEEFLQT</sequence>
<evidence type="ECO:0000313" key="1">
    <source>
        <dbReference type="EMBL" id="MBT8798720.1"/>
    </source>
</evidence>
<organism evidence="1 2">
    <name type="scientific">Microbacterium flavum</name>
    <dbReference type="NCBI Taxonomy" id="415216"/>
    <lineage>
        <taxon>Bacteria</taxon>
        <taxon>Bacillati</taxon>
        <taxon>Actinomycetota</taxon>
        <taxon>Actinomycetes</taxon>
        <taxon>Micrococcales</taxon>
        <taxon>Microbacteriaceae</taxon>
        <taxon>Microbacterium</taxon>
    </lineage>
</organism>
<evidence type="ECO:0000313" key="2">
    <source>
        <dbReference type="Proteomes" id="UP000740605"/>
    </source>
</evidence>
<gene>
    <name evidence="1" type="ORF">J0P97_11635</name>
</gene>
<protein>
    <submittedName>
        <fullName evidence="1">Uncharacterized protein</fullName>
    </submittedName>
</protein>
<accession>A0ABS5XW06</accession>